<evidence type="ECO:0000256" key="2">
    <source>
        <dbReference type="RuleBase" id="RU363072"/>
    </source>
</evidence>
<dbReference type="OrthoDB" id="517584at2"/>
<gene>
    <name evidence="3" type="ORF">D5R40_22270</name>
</gene>
<dbReference type="RefSeq" id="WP_153183501.1">
    <property type="nucleotide sequence ID" value="NZ_CAWOLW010000062.1"/>
</dbReference>
<proteinExistence type="inferred from homology"/>
<dbReference type="GO" id="GO:0016020">
    <property type="term" value="C:membrane"/>
    <property type="evidence" value="ECO:0007669"/>
    <property type="project" value="InterPro"/>
</dbReference>
<dbReference type="GO" id="GO:0015288">
    <property type="term" value="F:porin activity"/>
    <property type="evidence" value="ECO:0007669"/>
    <property type="project" value="InterPro"/>
</dbReference>
<evidence type="ECO:0000313" key="3">
    <source>
        <dbReference type="EMBL" id="RQH32601.1"/>
    </source>
</evidence>
<dbReference type="AlphaFoldDB" id="A0A3N6PNF3"/>
<evidence type="ECO:0008006" key="5">
    <source>
        <dbReference type="Google" id="ProtNLM"/>
    </source>
</evidence>
<dbReference type="NCBIfam" id="NF033921">
    <property type="entry name" value="por_somb"/>
    <property type="match status" value="1"/>
</dbReference>
<dbReference type="Pfam" id="PF04966">
    <property type="entry name" value="OprB"/>
    <property type="match status" value="1"/>
</dbReference>
<feature type="non-terminal residue" evidence="3">
    <location>
        <position position="1"/>
    </location>
</feature>
<dbReference type="InterPro" id="IPR038673">
    <property type="entry name" value="OprB_sf"/>
</dbReference>
<comment type="caution">
    <text evidence="3">The sequence shown here is derived from an EMBL/GenBank/DDBJ whole genome shotgun (WGS) entry which is preliminary data.</text>
</comment>
<organism evidence="3 4">
    <name type="scientific">Okeania hirsuta</name>
    <dbReference type="NCBI Taxonomy" id="1458930"/>
    <lineage>
        <taxon>Bacteria</taxon>
        <taxon>Bacillati</taxon>
        <taxon>Cyanobacteriota</taxon>
        <taxon>Cyanophyceae</taxon>
        <taxon>Oscillatoriophycideae</taxon>
        <taxon>Oscillatoriales</taxon>
        <taxon>Microcoleaceae</taxon>
        <taxon>Okeania</taxon>
    </lineage>
</organism>
<evidence type="ECO:0000313" key="4">
    <source>
        <dbReference type="Proteomes" id="UP000269154"/>
    </source>
</evidence>
<protein>
    <recommendedName>
        <fullName evidence="5">Carbohydrate porin</fullName>
    </recommendedName>
</protein>
<dbReference type="Gene3D" id="2.40.160.180">
    <property type="entry name" value="Carbohydrate-selective porin OprB"/>
    <property type="match status" value="1"/>
</dbReference>
<dbReference type="GO" id="GO:0008643">
    <property type="term" value="P:carbohydrate transport"/>
    <property type="evidence" value="ECO:0007669"/>
    <property type="project" value="InterPro"/>
</dbReference>
<dbReference type="Proteomes" id="UP000269154">
    <property type="component" value="Unassembled WGS sequence"/>
</dbReference>
<reference evidence="3 4" key="1">
    <citation type="journal article" date="2018" name="ACS Chem. Biol.">
        <title>Ketoreductase domain dysfunction expands chemodiversity: malyngamide biosynthesis in the cyanobacterium Okeania hirsuta.</title>
        <authorList>
            <person name="Moss N.A."/>
            <person name="Leao T."/>
            <person name="Rankin M."/>
            <person name="McCullough T.M."/>
            <person name="Qu P."/>
            <person name="Korobeynikov A."/>
            <person name="Smith J.L."/>
            <person name="Gerwick L."/>
            <person name="Gerwick W.H."/>
        </authorList>
    </citation>
    <scope>NUCLEOTIDE SEQUENCE [LARGE SCALE GENOMIC DNA]</scope>
    <source>
        <strain evidence="3 4">PAB10Feb10-1</strain>
    </source>
</reference>
<comment type="similarity">
    <text evidence="1 2">Belongs to the OprB family.</text>
</comment>
<sequence length="188" mass="20602">GGITDAGHSAVGVQFLTVPFDNVLTGVTYINAYSEDGYLDTFTGSLNADTSGGLSIPANINAVGGTVQWRVWEKITLGAWGGWVFTNYINSDAHATSNTYLFSVGMSDPFGRQGDLFAVLFGKPLKLVDGDNGIEEDEDTSYHIETFYRYKVNDYITITPGFFVVTNPEHNEDNETIVIGVLRTTFRF</sequence>
<dbReference type="InterPro" id="IPR047684">
    <property type="entry name" value="Por_som-like"/>
</dbReference>
<keyword evidence="4" id="KW-1185">Reference proteome</keyword>
<accession>A0A3N6PNF3</accession>
<dbReference type="EMBL" id="RCBY01000154">
    <property type="protein sequence ID" value="RQH32601.1"/>
    <property type="molecule type" value="Genomic_DNA"/>
</dbReference>
<name>A0A3N6PNF3_9CYAN</name>
<dbReference type="InterPro" id="IPR007049">
    <property type="entry name" value="Carb-sel_porin_OprB"/>
</dbReference>
<evidence type="ECO:0000256" key="1">
    <source>
        <dbReference type="ARBA" id="ARBA00008769"/>
    </source>
</evidence>